<evidence type="ECO:0000259" key="4">
    <source>
        <dbReference type="Pfam" id="PF04802"/>
    </source>
</evidence>
<feature type="compositionally biased region" description="Acidic residues" evidence="3">
    <location>
        <begin position="875"/>
        <end position="884"/>
    </location>
</feature>
<dbReference type="GO" id="GO:0030289">
    <property type="term" value="C:protein phosphatase 4 complex"/>
    <property type="evidence" value="ECO:0007669"/>
    <property type="project" value="TreeGrafter"/>
</dbReference>
<organism evidence="6 7">
    <name type="scientific">Dioszegia hungarica</name>
    <dbReference type="NCBI Taxonomy" id="4972"/>
    <lineage>
        <taxon>Eukaryota</taxon>
        <taxon>Fungi</taxon>
        <taxon>Dikarya</taxon>
        <taxon>Basidiomycota</taxon>
        <taxon>Agaricomycotina</taxon>
        <taxon>Tremellomycetes</taxon>
        <taxon>Tremellales</taxon>
        <taxon>Bulleribasidiaceae</taxon>
        <taxon>Dioszegia</taxon>
    </lineage>
</organism>
<evidence type="ECO:0000259" key="5">
    <source>
        <dbReference type="Pfam" id="PF22972"/>
    </source>
</evidence>
<dbReference type="RefSeq" id="XP_052941901.1">
    <property type="nucleotide sequence ID" value="XM_053091499.1"/>
</dbReference>
<evidence type="ECO:0000256" key="3">
    <source>
        <dbReference type="SAM" id="MobiDB-lite"/>
    </source>
</evidence>
<dbReference type="Pfam" id="PF04802">
    <property type="entry name" value="PP4R3"/>
    <property type="match status" value="1"/>
</dbReference>
<feature type="region of interest" description="Disordered" evidence="3">
    <location>
        <begin position="1"/>
        <end position="79"/>
    </location>
</feature>
<dbReference type="Proteomes" id="UP001164286">
    <property type="component" value="Unassembled WGS sequence"/>
</dbReference>
<dbReference type="GO" id="GO:0005654">
    <property type="term" value="C:nucleoplasm"/>
    <property type="evidence" value="ECO:0007669"/>
    <property type="project" value="TreeGrafter"/>
</dbReference>
<feature type="region of interest" description="Disordered" evidence="3">
    <location>
        <begin position="204"/>
        <end position="224"/>
    </location>
</feature>
<dbReference type="InterPro" id="IPR011993">
    <property type="entry name" value="PH-like_dom_sf"/>
</dbReference>
<name>A0AA38H487_9TREE</name>
<keyword evidence="2" id="KW-0539">Nucleus</keyword>
<evidence type="ECO:0000313" key="7">
    <source>
        <dbReference type="Proteomes" id="UP001164286"/>
    </source>
</evidence>
<dbReference type="InterPro" id="IPR055236">
    <property type="entry name" value="EVH1_PP4R3"/>
</dbReference>
<feature type="compositionally biased region" description="Basic and acidic residues" evidence="3">
    <location>
        <begin position="940"/>
        <end position="962"/>
    </location>
</feature>
<dbReference type="PANTHER" id="PTHR23318:SF0">
    <property type="entry name" value="SERINE_THREONINE-PROTEIN PHOSPHATASE 4 REGULATORY SUBUNIT 3"/>
    <property type="match status" value="1"/>
</dbReference>
<dbReference type="GO" id="GO:0072542">
    <property type="term" value="F:protein phosphatase activator activity"/>
    <property type="evidence" value="ECO:0007669"/>
    <property type="project" value="TreeGrafter"/>
</dbReference>
<feature type="region of interest" description="Disordered" evidence="3">
    <location>
        <begin position="744"/>
        <end position="800"/>
    </location>
</feature>
<dbReference type="PANTHER" id="PTHR23318">
    <property type="entry name" value="ATP SYNTHASE GAMMA-RELATED"/>
    <property type="match status" value="1"/>
</dbReference>
<dbReference type="GeneID" id="77730704"/>
<gene>
    <name evidence="6" type="ORF">MKK02DRAFT_41268</name>
</gene>
<dbReference type="AlphaFoldDB" id="A0AA38H487"/>
<sequence>MASVETESAPGLAEPTSTLSSSPLDSESASSSGSGSGSASGAGHGNEDEVPMELDEGSDIKEEDRADAEEVDAEGIPAANDEGKRVKVYELRDQSWFDRGTGHCKGVYDDSQDIALIIVEPEEHGADKAEEDGPGGFLKDEMLLTTKVEKDDIYARQQDTLIVWTEPTTNLDIALSFQDGEGCEDIWQFICEVQKHLNNLPSDNEQQMVPSSSSPLTASPMLPQSSGAVGGERTLWQVPTLGNIREHLQLLRMQSRSPPARERAVEHILAEDYIKQLIAVFDQAEDLESVEDLHTLCTLMQAIIMFNDNGILEYILQDDVFQGVIGMLEYDPEFPSLKASFRQFFREISRFRQVVEIRDANIRTKIHQTYRLQYLKEVVLARLLDDPTFGILNGFIFFNQVDIIAYFQNNPTLMYEILDVYKGAALEDGANEERQKDTVAFLHQLMLMGKTTQVPTRLALYRNLMGKGLGCALAWALRRKEAQILHAGAEMLTLMSEHDANAVRADVLEDVGKGTRSLVTEMIEVMGSTANLGLLSQISDTFKTLLETPAESESFTQKSDNRANEKFLTYIYEQCFDSLFKPLLSLPDVPEPLDRPKAALLAHLVELLSFSISIHGHRASYFVMSNPIARKTVGLLHVKEKPLRHASLRFIKACFRTNNHFMNRHFVKSDLLGPMISLMEDESKRDNMLSSACMDILEIIRKDSTAKPVVTYLFETHRARLEALSDRPLFRAPIQGLHAKYEQYTQPPPAPVEPESSTAAGPSTKLGREKEAQEEEYFNASDEETSPVATTSTTTSGPITYKRKRGAAFYQTASGSGGSAASGTGTPTTRKVGAGKSPVKSTSALGLDYEDNSDSEGSTGAASPRLEPASASATDESELADDLGDVAMKMRQKRQREEDDDEGFAGLLGKASAMGGGGRATAVVDDAGEAPKEGWLASLRLKDKDRDKDKDKAGSGKEEGGKKIRLNLGMGKRLGGLLSQKSTTTTPTASPSLEGEKEGGV</sequence>
<feature type="compositionally biased region" description="Gly residues" evidence="3">
    <location>
        <begin position="34"/>
        <end position="44"/>
    </location>
</feature>
<feature type="domain" description="PP4R3 EVH1-like" evidence="5">
    <location>
        <begin position="84"/>
        <end position="197"/>
    </location>
</feature>
<dbReference type="EMBL" id="JAKWFO010000015">
    <property type="protein sequence ID" value="KAI9632124.1"/>
    <property type="molecule type" value="Genomic_DNA"/>
</dbReference>
<evidence type="ECO:0000256" key="1">
    <source>
        <dbReference type="ARBA" id="ARBA00004123"/>
    </source>
</evidence>
<proteinExistence type="predicted"/>
<protein>
    <submittedName>
        <fullName evidence="6">Component of IIS longevity pathway SMK-1-domain-containing protein</fullName>
    </submittedName>
</protein>
<evidence type="ECO:0000256" key="2">
    <source>
        <dbReference type="ARBA" id="ARBA00023242"/>
    </source>
</evidence>
<evidence type="ECO:0000313" key="6">
    <source>
        <dbReference type="EMBL" id="KAI9632124.1"/>
    </source>
</evidence>
<feature type="domain" description="Serine/threonine-protein phosphatase 4 regulatory subunit 3-like central" evidence="4">
    <location>
        <begin position="250"/>
        <end position="732"/>
    </location>
</feature>
<feature type="compositionally biased region" description="Acidic residues" evidence="3">
    <location>
        <begin position="772"/>
        <end position="785"/>
    </location>
</feature>
<feature type="compositionally biased region" description="Low complexity" evidence="3">
    <location>
        <begin position="982"/>
        <end position="992"/>
    </location>
</feature>
<dbReference type="Gene3D" id="2.30.29.30">
    <property type="entry name" value="Pleckstrin-homology domain (PH domain)/Phosphotyrosine-binding domain (PTB)"/>
    <property type="match status" value="1"/>
</dbReference>
<feature type="compositionally biased region" description="Acidic residues" evidence="3">
    <location>
        <begin position="48"/>
        <end position="57"/>
    </location>
</feature>
<comment type="caution">
    <text evidence="6">The sequence shown here is derived from an EMBL/GenBank/DDBJ whole genome shotgun (WGS) entry which is preliminary data.</text>
</comment>
<dbReference type="InterPro" id="IPR051137">
    <property type="entry name" value="PP4R3-like"/>
</dbReference>
<dbReference type="InterPro" id="IPR006887">
    <property type="entry name" value="P4R3-like_central_dom"/>
</dbReference>
<dbReference type="Pfam" id="PF22972">
    <property type="entry name" value="EVH1_PP4R3"/>
    <property type="match status" value="1"/>
</dbReference>
<accession>A0AA38H487</accession>
<reference evidence="6" key="1">
    <citation type="journal article" date="2022" name="G3 (Bethesda)">
        <title>High quality genome of the basidiomycete yeast Dioszegia hungarica PDD-24b-2 isolated from cloud water.</title>
        <authorList>
            <person name="Jarrige D."/>
            <person name="Haridas S."/>
            <person name="Bleykasten-Grosshans C."/>
            <person name="Joly M."/>
            <person name="Nadalig T."/>
            <person name="Sancelme M."/>
            <person name="Vuilleumier S."/>
            <person name="Grigoriev I.V."/>
            <person name="Amato P."/>
            <person name="Bringel F."/>
        </authorList>
    </citation>
    <scope>NUCLEOTIDE SEQUENCE</scope>
    <source>
        <strain evidence="6">PDD-24b-2</strain>
    </source>
</reference>
<dbReference type="GO" id="GO:0006974">
    <property type="term" value="P:DNA damage response"/>
    <property type="evidence" value="ECO:0007669"/>
    <property type="project" value="TreeGrafter"/>
</dbReference>
<feature type="region of interest" description="Disordered" evidence="3">
    <location>
        <begin position="812"/>
        <end position="1001"/>
    </location>
</feature>
<feature type="compositionally biased region" description="Low complexity" evidence="3">
    <location>
        <begin position="13"/>
        <end position="33"/>
    </location>
</feature>
<comment type="subcellular location">
    <subcellularLocation>
        <location evidence="1">Nucleus</location>
    </subcellularLocation>
</comment>
<keyword evidence="7" id="KW-1185">Reference proteome</keyword>